<dbReference type="PANTHER" id="PTHR12236:SF98">
    <property type="entry name" value="CUTICULAR PROTEIN 56F"/>
    <property type="match status" value="1"/>
</dbReference>
<organism evidence="5 6">
    <name type="scientific">Parnassius mnemosyne</name>
    <name type="common">clouded apollo</name>
    <dbReference type="NCBI Taxonomy" id="213953"/>
    <lineage>
        <taxon>Eukaryota</taxon>
        <taxon>Metazoa</taxon>
        <taxon>Ecdysozoa</taxon>
        <taxon>Arthropoda</taxon>
        <taxon>Hexapoda</taxon>
        <taxon>Insecta</taxon>
        <taxon>Pterygota</taxon>
        <taxon>Neoptera</taxon>
        <taxon>Endopterygota</taxon>
        <taxon>Lepidoptera</taxon>
        <taxon>Glossata</taxon>
        <taxon>Ditrysia</taxon>
        <taxon>Papilionoidea</taxon>
        <taxon>Papilionidae</taxon>
        <taxon>Parnassiinae</taxon>
        <taxon>Parnassini</taxon>
        <taxon>Parnassius</taxon>
        <taxon>Driopa</taxon>
    </lineage>
</organism>
<gene>
    <name evidence="5" type="ORF">PARMNEM_LOCUS14410</name>
</gene>
<dbReference type="PROSITE" id="PS00233">
    <property type="entry name" value="CHIT_BIND_RR_1"/>
    <property type="match status" value="1"/>
</dbReference>
<feature type="compositionally biased region" description="Polar residues" evidence="4">
    <location>
        <begin position="175"/>
        <end position="187"/>
    </location>
</feature>
<dbReference type="Pfam" id="PF00379">
    <property type="entry name" value="Chitin_bind_4"/>
    <property type="match status" value="1"/>
</dbReference>
<evidence type="ECO:0000256" key="2">
    <source>
        <dbReference type="ARBA" id="ARBA00022729"/>
    </source>
</evidence>
<dbReference type="Proteomes" id="UP001314205">
    <property type="component" value="Unassembled WGS sequence"/>
</dbReference>
<feature type="region of interest" description="Disordered" evidence="4">
    <location>
        <begin position="319"/>
        <end position="343"/>
    </location>
</feature>
<keyword evidence="6" id="KW-1185">Reference proteome</keyword>
<evidence type="ECO:0000256" key="1">
    <source>
        <dbReference type="ARBA" id="ARBA00022460"/>
    </source>
</evidence>
<dbReference type="PANTHER" id="PTHR12236">
    <property type="entry name" value="STRUCTURAL CONTITUENT OF CUTICLE"/>
    <property type="match status" value="1"/>
</dbReference>
<dbReference type="GO" id="GO:0042302">
    <property type="term" value="F:structural constituent of cuticle"/>
    <property type="evidence" value="ECO:0007669"/>
    <property type="project" value="UniProtKB-UniRule"/>
</dbReference>
<evidence type="ECO:0000313" key="5">
    <source>
        <dbReference type="EMBL" id="CAK1594837.1"/>
    </source>
</evidence>
<dbReference type="GO" id="GO:0005615">
    <property type="term" value="C:extracellular space"/>
    <property type="evidence" value="ECO:0007669"/>
    <property type="project" value="TreeGrafter"/>
</dbReference>
<dbReference type="PRINTS" id="PR00947">
    <property type="entry name" value="CUTICLE"/>
</dbReference>
<name>A0AAV1LKM4_9NEOP</name>
<sequence>MFILLLSVFSLALAEPPVGDSYLEAAQSSHDHGLHQRYLPPDQGAPFARSSTSSSYARSNQYPTRSATPVAQEYRPRSLGDGPSQEYGSPNSPTRLSLEYGTPDIRNSISQGYNALSSQFSQGYDSHNEVSSLYGAPSLRNTPAETYTTPSQRSSSSQYGVPDVRSPSEEYNAPSYRSYNTQTSSVQKYGVPRFRSNQSPSISQNYGTPTTRSNQFSTTDAFKSSFGPQSLPQFKNTQNPSQVYGTPARSLSTLYGAPEVRATDSHSQGFGRTLSTTYGAPASDPSRQYGAPGTRIADQKPDGIASLRSSERYLPQEYDAESADAAVPSQQYGTPRHTLPGQGYGLSRSALEELLNQEPANYDFGYKVSDYASGSDFGHAESRQEDRAEGSYFVVLPDGTKQVVEYEADERGFKPRISIEPADGPY</sequence>
<accession>A0AAV1LKM4</accession>
<dbReference type="PROSITE" id="PS51155">
    <property type="entry name" value="CHIT_BIND_RR_2"/>
    <property type="match status" value="1"/>
</dbReference>
<dbReference type="InterPro" id="IPR051217">
    <property type="entry name" value="Insect_Cuticle_Struc_Prot"/>
</dbReference>
<evidence type="ECO:0000256" key="4">
    <source>
        <dbReference type="SAM" id="MobiDB-lite"/>
    </source>
</evidence>
<proteinExistence type="predicted"/>
<keyword evidence="1 3" id="KW-0193">Cuticle</keyword>
<feature type="compositionally biased region" description="Polar residues" evidence="4">
    <location>
        <begin position="86"/>
        <end position="95"/>
    </location>
</feature>
<keyword evidence="2" id="KW-0732">Signal</keyword>
<feature type="compositionally biased region" description="Polar residues" evidence="4">
    <location>
        <begin position="139"/>
        <end position="159"/>
    </location>
</feature>
<evidence type="ECO:0000313" key="6">
    <source>
        <dbReference type="Proteomes" id="UP001314205"/>
    </source>
</evidence>
<feature type="compositionally biased region" description="Polar residues" evidence="4">
    <location>
        <begin position="265"/>
        <end position="278"/>
    </location>
</feature>
<evidence type="ECO:0008006" key="7">
    <source>
        <dbReference type="Google" id="ProtNLM"/>
    </source>
</evidence>
<feature type="region of interest" description="Disordered" evidence="4">
    <location>
        <begin position="33"/>
        <end position="103"/>
    </location>
</feature>
<dbReference type="EMBL" id="CAVLGL010000091">
    <property type="protein sequence ID" value="CAK1594837.1"/>
    <property type="molecule type" value="Genomic_DNA"/>
</dbReference>
<dbReference type="AlphaFoldDB" id="A0AAV1LKM4"/>
<dbReference type="GO" id="GO:0031012">
    <property type="term" value="C:extracellular matrix"/>
    <property type="evidence" value="ECO:0007669"/>
    <property type="project" value="TreeGrafter"/>
</dbReference>
<feature type="region of interest" description="Disordered" evidence="4">
    <location>
        <begin position="131"/>
        <end position="248"/>
    </location>
</feature>
<feature type="region of interest" description="Disordered" evidence="4">
    <location>
        <begin position="262"/>
        <end position="303"/>
    </location>
</feature>
<feature type="compositionally biased region" description="Polar residues" evidence="4">
    <location>
        <begin position="195"/>
        <end position="248"/>
    </location>
</feature>
<feature type="compositionally biased region" description="Low complexity" evidence="4">
    <location>
        <begin position="48"/>
        <end position="59"/>
    </location>
</feature>
<dbReference type="InterPro" id="IPR031311">
    <property type="entry name" value="CHIT_BIND_RR_consensus"/>
</dbReference>
<dbReference type="InterPro" id="IPR000618">
    <property type="entry name" value="Insect_cuticle"/>
</dbReference>
<comment type="caution">
    <text evidence="5">The sequence shown here is derived from an EMBL/GenBank/DDBJ whole genome shotgun (WGS) entry which is preliminary data.</text>
</comment>
<protein>
    <recommendedName>
        <fullName evidence="7">Pro-resilin</fullName>
    </recommendedName>
</protein>
<evidence type="ECO:0000256" key="3">
    <source>
        <dbReference type="PROSITE-ProRule" id="PRU00497"/>
    </source>
</evidence>
<reference evidence="5 6" key="1">
    <citation type="submission" date="2023-11" db="EMBL/GenBank/DDBJ databases">
        <authorList>
            <person name="Hedman E."/>
            <person name="Englund M."/>
            <person name="Stromberg M."/>
            <person name="Nyberg Akerstrom W."/>
            <person name="Nylinder S."/>
            <person name="Jareborg N."/>
            <person name="Kallberg Y."/>
            <person name="Kronander E."/>
        </authorList>
    </citation>
    <scope>NUCLEOTIDE SEQUENCE [LARGE SCALE GENOMIC DNA]</scope>
</reference>
<feature type="compositionally biased region" description="Polar residues" evidence="4">
    <location>
        <begin position="60"/>
        <end position="69"/>
    </location>
</feature>